<keyword evidence="1" id="KW-0472">Membrane</keyword>
<keyword evidence="4" id="KW-1185">Reference proteome</keyword>
<name>A0A4S4KLI3_9APHY</name>
<dbReference type="EMBL" id="SGPJ01000084">
    <property type="protein sequence ID" value="THG99318.1"/>
    <property type="molecule type" value="Genomic_DNA"/>
</dbReference>
<reference evidence="3 4" key="1">
    <citation type="submission" date="2019-02" db="EMBL/GenBank/DDBJ databases">
        <title>Genome sequencing of the rare red list fungi Phlebia centrifuga.</title>
        <authorList>
            <person name="Buettner E."/>
            <person name="Kellner H."/>
        </authorList>
    </citation>
    <scope>NUCLEOTIDE SEQUENCE [LARGE SCALE GENOMIC DNA]</scope>
    <source>
        <strain evidence="3 4">DSM 108282</strain>
    </source>
</reference>
<keyword evidence="1" id="KW-1133">Transmembrane helix</keyword>
<feature type="transmembrane region" description="Helical" evidence="1">
    <location>
        <begin position="33"/>
        <end position="50"/>
    </location>
</feature>
<dbReference type="InterPro" id="IPR004277">
    <property type="entry name" value="PSS"/>
</dbReference>
<dbReference type="GO" id="GO:0106245">
    <property type="term" value="F:L-serine-phosphatidylethanolamine phosphatidyltransferase activity"/>
    <property type="evidence" value="ECO:0007669"/>
    <property type="project" value="InterPro"/>
</dbReference>
<comment type="caution">
    <text evidence="3">The sequence shown here is derived from an EMBL/GenBank/DDBJ whole genome shotgun (WGS) entry which is preliminary data.</text>
</comment>
<keyword evidence="1" id="KW-0812">Transmembrane</keyword>
<evidence type="ECO:0000256" key="1">
    <source>
        <dbReference type="SAM" id="Phobius"/>
    </source>
</evidence>
<feature type="chain" id="PRO_5020739735" evidence="2">
    <location>
        <begin position="20"/>
        <end position="182"/>
    </location>
</feature>
<dbReference type="AlphaFoldDB" id="A0A4S4KLI3"/>
<protein>
    <submittedName>
        <fullName evidence="3">Uncharacterized protein</fullName>
    </submittedName>
</protein>
<gene>
    <name evidence="3" type="ORF">EW026_g2998</name>
</gene>
<dbReference type="Proteomes" id="UP000309038">
    <property type="component" value="Unassembled WGS sequence"/>
</dbReference>
<proteinExistence type="predicted"/>
<feature type="transmembrane region" description="Helical" evidence="1">
    <location>
        <begin position="62"/>
        <end position="82"/>
    </location>
</feature>
<dbReference type="GO" id="GO:0006659">
    <property type="term" value="P:phosphatidylserine biosynthetic process"/>
    <property type="evidence" value="ECO:0007669"/>
    <property type="project" value="InterPro"/>
</dbReference>
<keyword evidence="2" id="KW-0732">Signal</keyword>
<feature type="signal peptide" evidence="2">
    <location>
        <begin position="1"/>
        <end position="19"/>
    </location>
</feature>
<organism evidence="3 4">
    <name type="scientific">Hermanssonia centrifuga</name>
    <dbReference type="NCBI Taxonomy" id="98765"/>
    <lineage>
        <taxon>Eukaryota</taxon>
        <taxon>Fungi</taxon>
        <taxon>Dikarya</taxon>
        <taxon>Basidiomycota</taxon>
        <taxon>Agaricomycotina</taxon>
        <taxon>Agaricomycetes</taxon>
        <taxon>Polyporales</taxon>
        <taxon>Meruliaceae</taxon>
        <taxon>Hermanssonia</taxon>
    </lineage>
</organism>
<dbReference type="Pfam" id="PF03034">
    <property type="entry name" value="PSS"/>
    <property type="match status" value="1"/>
</dbReference>
<evidence type="ECO:0000313" key="3">
    <source>
        <dbReference type="EMBL" id="THG99318.1"/>
    </source>
</evidence>
<evidence type="ECO:0000256" key="2">
    <source>
        <dbReference type="SAM" id="SignalP"/>
    </source>
</evidence>
<sequence>MIPALILGVALTILAYVATTQDVLEEGRDKRRVGAYAAIAGFLLFGVIQFRDGPFIRPHPAFWRLVLGINLLYELALAFLLFQDLDSARGMMKYIDPSLGRPLPEKSYAENCEFNLRNVWDAIDIFCLAHALGWFGKAMILRDYWFCWSIHCSINWQILQSVGGITYVDFAVQNVAANVLNA</sequence>
<accession>A0A4S4KLI3</accession>
<evidence type="ECO:0000313" key="4">
    <source>
        <dbReference type="Proteomes" id="UP000309038"/>
    </source>
</evidence>